<evidence type="ECO:0000256" key="2">
    <source>
        <dbReference type="ARBA" id="ARBA00022763"/>
    </source>
</evidence>
<dbReference type="PROSITE" id="PS50151">
    <property type="entry name" value="UVR"/>
    <property type="match status" value="1"/>
</dbReference>
<evidence type="ECO:0000259" key="8">
    <source>
        <dbReference type="PROSITE" id="PS50165"/>
    </source>
</evidence>
<dbReference type="GO" id="GO:0009381">
    <property type="term" value="F:excinuclease ABC activity"/>
    <property type="evidence" value="ECO:0007669"/>
    <property type="project" value="InterPro"/>
</dbReference>
<dbReference type="SMART" id="SM00465">
    <property type="entry name" value="GIYc"/>
    <property type="match status" value="1"/>
</dbReference>
<keyword evidence="4" id="KW-0267">Excision nuclease</keyword>
<dbReference type="PANTHER" id="PTHR30562">
    <property type="entry name" value="UVRC/OXIDOREDUCTASE"/>
    <property type="match status" value="1"/>
</dbReference>
<sequence>MSSLREKAAQLPNSPGVYIFKDRTGAIIYVGKAKALKRRVLSYFNRENDIKTNLLLRRARALDYQLAGSEMDALLLEDQLIKKYKPRYNISLKDDKTYPYLKLTVKEEWPRLVIVRRKERDGSIYFGPYTGSMAKELVRLIKNIFPFRWCKESPLKRRDQPCLYHRIGVCPSPCAGLIEPAEYRLVVNGIKGLLKGELKETMKKLRLEMERSSNEKEYEKAANLRDRINYLEKIIEEKERPGGDESENPKALIKLRDALGLPALPSRIEAFDISNTGGENIVASMVVFFEGLPLKAHYRRFKIRSVKGEPNDVRSMNEVVNRRYGGGLAKKLPLPDLILIDGGVPQLNAALDGVKRTLAEGIPMIGLAKKEELIFVPGRTSPIELGRASAALQLLQRVRDEAHRFAVGYHRLKRGRALFR</sequence>
<feature type="domain" description="GIY-YIG" evidence="7">
    <location>
        <begin position="13"/>
        <end position="90"/>
    </location>
</feature>
<dbReference type="SUPFAM" id="SSF46600">
    <property type="entry name" value="C-terminal UvrC-binding domain of UvrB"/>
    <property type="match status" value="1"/>
</dbReference>
<dbReference type="AlphaFoldDB" id="A0A1F4T708"/>
<comment type="caution">
    <text evidence="9">The sequence shown here is derived from an EMBL/GenBank/DDBJ whole genome shotgun (WGS) entry which is preliminary data.</text>
</comment>
<dbReference type="PANTHER" id="PTHR30562:SF1">
    <property type="entry name" value="UVRABC SYSTEM PROTEIN C"/>
    <property type="match status" value="1"/>
</dbReference>
<reference evidence="9 10" key="1">
    <citation type="journal article" date="2016" name="Nat. Commun.">
        <title>Thousands of microbial genomes shed light on interconnected biogeochemical processes in an aquifer system.</title>
        <authorList>
            <person name="Anantharaman K."/>
            <person name="Brown C.T."/>
            <person name="Hug L.A."/>
            <person name="Sharon I."/>
            <person name="Castelle C.J."/>
            <person name="Probst A.J."/>
            <person name="Thomas B.C."/>
            <person name="Singh A."/>
            <person name="Wilkins M.J."/>
            <person name="Karaoz U."/>
            <person name="Brodie E.L."/>
            <person name="Williams K.H."/>
            <person name="Hubbard S.S."/>
            <person name="Banfield J.F."/>
        </authorList>
    </citation>
    <scope>NUCLEOTIDE SEQUENCE [LARGE SCALE GENOMIC DNA]</scope>
</reference>
<dbReference type="InterPro" id="IPR001943">
    <property type="entry name" value="UVR_dom"/>
</dbReference>
<proteinExistence type="predicted"/>
<feature type="domain" description="UVR" evidence="6">
    <location>
        <begin position="199"/>
        <end position="234"/>
    </location>
</feature>
<evidence type="ECO:0000259" key="7">
    <source>
        <dbReference type="PROSITE" id="PS50164"/>
    </source>
</evidence>
<keyword evidence="5" id="KW-0234">DNA repair</keyword>
<dbReference type="InterPro" id="IPR035901">
    <property type="entry name" value="GIY-YIG_endonuc_sf"/>
</dbReference>
<organism evidence="9 10">
    <name type="scientific">candidate division WOR-1 bacterium RIFOXYC12_FULL_54_18</name>
    <dbReference type="NCBI Taxonomy" id="1802584"/>
    <lineage>
        <taxon>Bacteria</taxon>
        <taxon>Bacillati</taxon>
        <taxon>Saganbacteria</taxon>
    </lineage>
</organism>
<evidence type="ECO:0008006" key="11">
    <source>
        <dbReference type="Google" id="ProtNLM"/>
    </source>
</evidence>
<dbReference type="Gene3D" id="4.10.860.10">
    <property type="entry name" value="UVR domain"/>
    <property type="match status" value="1"/>
</dbReference>
<evidence type="ECO:0000313" key="10">
    <source>
        <dbReference type="Proteomes" id="UP000178602"/>
    </source>
</evidence>
<protein>
    <recommendedName>
        <fullName evidence="11">Excinuclease ABC subunit C</fullName>
    </recommendedName>
</protein>
<keyword evidence="3" id="KW-0228">DNA excision</keyword>
<dbReference type="Pfam" id="PF02151">
    <property type="entry name" value="UVR"/>
    <property type="match status" value="1"/>
</dbReference>
<dbReference type="Pfam" id="PF01541">
    <property type="entry name" value="GIY-YIG"/>
    <property type="match status" value="1"/>
</dbReference>
<dbReference type="GO" id="GO:0006289">
    <property type="term" value="P:nucleotide-excision repair"/>
    <property type="evidence" value="ECO:0007669"/>
    <property type="project" value="InterPro"/>
</dbReference>
<evidence type="ECO:0000256" key="4">
    <source>
        <dbReference type="ARBA" id="ARBA00022881"/>
    </source>
</evidence>
<dbReference type="FunFam" id="3.40.1440.10:FF:000001">
    <property type="entry name" value="UvrABC system protein C"/>
    <property type="match status" value="1"/>
</dbReference>
<keyword evidence="1" id="KW-0963">Cytoplasm</keyword>
<evidence type="ECO:0000256" key="1">
    <source>
        <dbReference type="ARBA" id="ARBA00022490"/>
    </source>
</evidence>
<dbReference type="GO" id="GO:0009380">
    <property type="term" value="C:excinuclease repair complex"/>
    <property type="evidence" value="ECO:0007669"/>
    <property type="project" value="TreeGrafter"/>
</dbReference>
<name>A0A1F4T708_UNCSA</name>
<dbReference type="InterPro" id="IPR036876">
    <property type="entry name" value="UVR_dom_sf"/>
</dbReference>
<dbReference type="Gene3D" id="3.30.420.340">
    <property type="entry name" value="UvrC, RNAse H endonuclease domain"/>
    <property type="match status" value="1"/>
</dbReference>
<dbReference type="CDD" id="cd10434">
    <property type="entry name" value="GIY-YIG_UvrC_Cho"/>
    <property type="match status" value="1"/>
</dbReference>
<feature type="domain" description="UvrC family homology region profile" evidence="8">
    <location>
        <begin position="193"/>
        <end position="352"/>
    </location>
</feature>
<dbReference type="EMBL" id="MEUG01000001">
    <property type="protein sequence ID" value="OGC28396.1"/>
    <property type="molecule type" value="Genomic_DNA"/>
</dbReference>
<accession>A0A1F4T708</accession>
<dbReference type="PROSITE" id="PS50165">
    <property type="entry name" value="UVRC"/>
    <property type="match status" value="1"/>
</dbReference>
<dbReference type="InterPro" id="IPR001162">
    <property type="entry name" value="UvrC_RNase_H_dom"/>
</dbReference>
<dbReference type="InterPro" id="IPR038476">
    <property type="entry name" value="UvrC_RNase_H_dom_sf"/>
</dbReference>
<evidence type="ECO:0000256" key="5">
    <source>
        <dbReference type="ARBA" id="ARBA00023204"/>
    </source>
</evidence>
<dbReference type="Pfam" id="PF08459">
    <property type="entry name" value="UvrC_RNaseH_dom"/>
    <property type="match status" value="1"/>
</dbReference>
<evidence type="ECO:0000313" key="9">
    <source>
        <dbReference type="EMBL" id="OGC28396.1"/>
    </source>
</evidence>
<keyword evidence="2" id="KW-0227">DNA damage</keyword>
<evidence type="ECO:0000256" key="3">
    <source>
        <dbReference type="ARBA" id="ARBA00022769"/>
    </source>
</evidence>
<evidence type="ECO:0000259" key="6">
    <source>
        <dbReference type="PROSITE" id="PS50151"/>
    </source>
</evidence>
<dbReference type="InterPro" id="IPR050066">
    <property type="entry name" value="UvrABC_protein_C"/>
</dbReference>
<dbReference type="InterPro" id="IPR047296">
    <property type="entry name" value="GIY-YIG_UvrC_Cho"/>
</dbReference>
<dbReference type="Gene3D" id="3.40.1440.10">
    <property type="entry name" value="GIY-YIG endonuclease"/>
    <property type="match status" value="1"/>
</dbReference>
<dbReference type="PROSITE" id="PS50164">
    <property type="entry name" value="GIY_YIG"/>
    <property type="match status" value="1"/>
</dbReference>
<gene>
    <name evidence="9" type="ORF">A3K49_05400</name>
</gene>
<dbReference type="InterPro" id="IPR000305">
    <property type="entry name" value="GIY-YIG_endonuc"/>
</dbReference>
<dbReference type="SUPFAM" id="SSF82771">
    <property type="entry name" value="GIY-YIG endonuclease"/>
    <property type="match status" value="1"/>
</dbReference>
<dbReference type="Proteomes" id="UP000178602">
    <property type="component" value="Unassembled WGS sequence"/>
</dbReference>